<dbReference type="AlphaFoldDB" id="A0A8H7ZPE7"/>
<proteinExistence type="predicted"/>
<feature type="compositionally biased region" description="Acidic residues" evidence="1">
    <location>
        <begin position="360"/>
        <end position="372"/>
    </location>
</feature>
<reference evidence="2 3" key="1">
    <citation type="journal article" name="Sci. Rep.">
        <title>Genome-scale phylogenetic analyses confirm Olpidium as the closest living zoosporic fungus to the non-flagellated, terrestrial fungi.</title>
        <authorList>
            <person name="Chang Y."/>
            <person name="Rochon D."/>
            <person name="Sekimoto S."/>
            <person name="Wang Y."/>
            <person name="Chovatia M."/>
            <person name="Sandor L."/>
            <person name="Salamov A."/>
            <person name="Grigoriev I.V."/>
            <person name="Stajich J.E."/>
            <person name="Spatafora J.W."/>
        </authorList>
    </citation>
    <scope>NUCLEOTIDE SEQUENCE [LARGE SCALE GENOMIC DNA]</scope>
    <source>
        <strain evidence="2">S191</strain>
    </source>
</reference>
<feature type="region of interest" description="Disordered" evidence="1">
    <location>
        <begin position="243"/>
        <end position="372"/>
    </location>
</feature>
<keyword evidence="3" id="KW-1185">Reference proteome</keyword>
<feature type="region of interest" description="Disordered" evidence="1">
    <location>
        <begin position="32"/>
        <end position="55"/>
    </location>
</feature>
<feature type="non-terminal residue" evidence="2">
    <location>
        <position position="372"/>
    </location>
</feature>
<sequence length="372" mass="40083">MTGSPTSPEASRRSVLSVKASSVMVALCGGAGTEAEDKDKGGDKEYGKGKEKEKEKKAAAAGVQDVGQLRKFVLDCISRALRDAIASSEPVEVKYGRFMALADLCYLILSAKRSAAPGKDKEGDGSNSGVAKLMLEKNFTGTLTSVLAEVDLNFPQVSALIGAVIKPLEYLSKAAEQMGVAGEAISTGRGLRRRLADEMRGARRRAAHQVEETPDLYRNSALGIVEGGGGNMDAEVGTDSEAELDTYDDDDGYVEETGSDVSDIDEQDEGEGMEIVMDDGDEDEGMDAEMDDDDDDDDDDEANDYDDDDISDEDDEGDDEDDLSDEEDEVEEEEGVVVVDDDDDDEMGVHESEDEHAEVTGDDMNWETDEQE</sequence>
<accession>A0A8H7ZPE7</accession>
<evidence type="ECO:0000313" key="3">
    <source>
        <dbReference type="Proteomes" id="UP000673691"/>
    </source>
</evidence>
<dbReference type="Proteomes" id="UP000673691">
    <property type="component" value="Unassembled WGS sequence"/>
</dbReference>
<feature type="compositionally biased region" description="Basic and acidic residues" evidence="1">
    <location>
        <begin position="35"/>
        <end position="55"/>
    </location>
</feature>
<feature type="compositionally biased region" description="Acidic residues" evidence="1">
    <location>
        <begin position="243"/>
        <end position="346"/>
    </location>
</feature>
<dbReference type="EMBL" id="JAEFCI010010765">
    <property type="protein sequence ID" value="KAG5457019.1"/>
    <property type="molecule type" value="Genomic_DNA"/>
</dbReference>
<protein>
    <submittedName>
        <fullName evidence="2">Uncharacterized protein</fullName>
    </submittedName>
</protein>
<gene>
    <name evidence="2" type="ORF">BJ554DRAFT_3080</name>
</gene>
<feature type="compositionally biased region" description="Basic and acidic residues" evidence="1">
    <location>
        <begin position="347"/>
        <end position="359"/>
    </location>
</feature>
<evidence type="ECO:0000256" key="1">
    <source>
        <dbReference type="SAM" id="MobiDB-lite"/>
    </source>
</evidence>
<evidence type="ECO:0000313" key="2">
    <source>
        <dbReference type="EMBL" id="KAG5457019.1"/>
    </source>
</evidence>
<name>A0A8H7ZPE7_9FUNG</name>
<organism evidence="2 3">
    <name type="scientific">Olpidium bornovanus</name>
    <dbReference type="NCBI Taxonomy" id="278681"/>
    <lineage>
        <taxon>Eukaryota</taxon>
        <taxon>Fungi</taxon>
        <taxon>Fungi incertae sedis</taxon>
        <taxon>Olpidiomycota</taxon>
        <taxon>Olpidiomycotina</taxon>
        <taxon>Olpidiomycetes</taxon>
        <taxon>Olpidiales</taxon>
        <taxon>Olpidiaceae</taxon>
        <taxon>Olpidium</taxon>
    </lineage>
</organism>
<comment type="caution">
    <text evidence="2">The sequence shown here is derived from an EMBL/GenBank/DDBJ whole genome shotgun (WGS) entry which is preliminary data.</text>
</comment>
<dbReference type="OrthoDB" id="8068875at2759"/>